<feature type="compositionally biased region" description="Gly residues" evidence="1">
    <location>
        <begin position="222"/>
        <end position="238"/>
    </location>
</feature>
<protein>
    <submittedName>
        <fullName evidence="2">Uncharacterized protein</fullName>
    </submittedName>
</protein>
<gene>
    <name evidence="2" type="ORF">EJ06DRAFT_265445</name>
</gene>
<proteinExistence type="predicted"/>
<evidence type="ECO:0000313" key="3">
    <source>
        <dbReference type="Proteomes" id="UP000799640"/>
    </source>
</evidence>
<organism evidence="2 3">
    <name type="scientific">Trichodelitschia bisporula</name>
    <dbReference type="NCBI Taxonomy" id="703511"/>
    <lineage>
        <taxon>Eukaryota</taxon>
        <taxon>Fungi</taxon>
        <taxon>Dikarya</taxon>
        <taxon>Ascomycota</taxon>
        <taxon>Pezizomycotina</taxon>
        <taxon>Dothideomycetes</taxon>
        <taxon>Dothideomycetes incertae sedis</taxon>
        <taxon>Phaeotrichales</taxon>
        <taxon>Phaeotrichaceae</taxon>
        <taxon>Trichodelitschia</taxon>
    </lineage>
</organism>
<evidence type="ECO:0000256" key="1">
    <source>
        <dbReference type="SAM" id="MobiDB-lite"/>
    </source>
</evidence>
<evidence type="ECO:0000313" key="2">
    <source>
        <dbReference type="EMBL" id="KAF2395625.1"/>
    </source>
</evidence>
<feature type="compositionally biased region" description="Low complexity" evidence="1">
    <location>
        <begin position="143"/>
        <end position="177"/>
    </location>
</feature>
<dbReference type="Proteomes" id="UP000799640">
    <property type="component" value="Unassembled WGS sequence"/>
</dbReference>
<keyword evidence="3" id="KW-1185">Reference proteome</keyword>
<accession>A0A6G1HIM8</accession>
<name>A0A6G1HIM8_9PEZI</name>
<dbReference type="AlphaFoldDB" id="A0A6G1HIM8"/>
<feature type="compositionally biased region" description="Pro residues" evidence="1">
    <location>
        <begin position="178"/>
        <end position="190"/>
    </location>
</feature>
<reference evidence="2" key="1">
    <citation type="journal article" date="2020" name="Stud. Mycol.">
        <title>101 Dothideomycetes genomes: a test case for predicting lifestyles and emergence of pathogens.</title>
        <authorList>
            <person name="Haridas S."/>
            <person name="Albert R."/>
            <person name="Binder M."/>
            <person name="Bloem J."/>
            <person name="Labutti K."/>
            <person name="Salamov A."/>
            <person name="Andreopoulos B."/>
            <person name="Baker S."/>
            <person name="Barry K."/>
            <person name="Bills G."/>
            <person name="Bluhm B."/>
            <person name="Cannon C."/>
            <person name="Castanera R."/>
            <person name="Culley D."/>
            <person name="Daum C."/>
            <person name="Ezra D."/>
            <person name="Gonzalez J."/>
            <person name="Henrissat B."/>
            <person name="Kuo A."/>
            <person name="Liang C."/>
            <person name="Lipzen A."/>
            <person name="Lutzoni F."/>
            <person name="Magnuson J."/>
            <person name="Mondo S."/>
            <person name="Nolan M."/>
            <person name="Ohm R."/>
            <person name="Pangilinan J."/>
            <person name="Park H.-J."/>
            <person name="Ramirez L."/>
            <person name="Alfaro M."/>
            <person name="Sun H."/>
            <person name="Tritt A."/>
            <person name="Yoshinaga Y."/>
            <person name="Zwiers L.-H."/>
            <person name="Turgeon B."/>
            <person name="Goodwin S."/>
            <person name="Spatafora J."/>
            <person name="Crous P."/>
            <person name="Grigoriev I."/>
        </authorList>
    </citation>
    <scope>NUCLEOTIDE SEQUENCE</scope>
    <source>
        <strain evidence="2">CBS 262.69</strain>
    </source>
</reference>
<feature type="region of interest" description="Disordered" evidence="1">
    <location>
        <begin position="204"/>
        <end position="253"/>
    </location>
</feature>
<sequence length="253" mass="24068">MVQIANAVTAVLAAAAAVDASPLHKRAQQYPSMALTITQANGTSATTSLNWEAAIIGGGLLATLGATIGGILGAFMPANTTFTFDSILTGLGTEVSQFSTWLSSTGGIPMIPGLDLLGGLGAGSVPGGLPGFGGGAPAPPFTTFPGAAPTTPAAAAAPTPAAAVVPKPAAPTPVAAAPKPPVAAAPAPKPPVVPAAPPKAVTPVAAATPKPAAPAPQPAMGGMSGMSGMGGHSHGPGVEGEFPAVEGGFEVEA</sequence>
<feature type="region of interest" description="Disordered" evidence="1">
    <location>
        <begin position="134"/>
        <end position="190"/>
    </location>
</feature>
<dbReference type="EMBL" id="ML996712">
    <property type="protein sequence ID" value="KAF2395625.1"/>
    <property type="molecule type" value="Genomic_DNA"/>
</dbReference>